<keyword evidence="1" id="KW-0547">Nucleotide-binding</keyword>
<dbReference type="EMBL" id="JASBAO010000001">
    <property type="protein sequence ID" value="MDI2089806.1"/>
    <property type="molecule type" value="Genomic_DNA"/>
</dbReference>
<dbReference type="PANTHER" id="PTHR43119:SF1">
    <property type="entry name" value="ABC TRANSPORTER DOMAIN-CONTAINING PROTEIN"/>
    <property type="match status" value="1"/>
</dbReference>
<name>A0ABT6PY75_9PROT</name>
<gene>
    <name evidence="4" type="ORF">QJV27_00190</name>
</gene>
<dbReference type="PANTHER" id="PTHR43119">
    <property type="entry name" value="ABC TRANSPORT PROTEIN ATP-BINDING COMPONENT-RELATED"/>
    <property type="match status" value="1"/>
</dbReference>
<protein>
    <submittedName>
        <fullName evidence="4">ATP-binding cassette domain-containing protein</fullName>
    </submittedName>
</protein>
<evidence type="ECO:0000256" key="1">
    <source>
        <dbReference type="ARBA" id="ARBA00022741"/>
    </source>
</evidence>
<organism evidence="4 5">
    <name type="scientific">Commensalibacter oyaizuii</name>
    <dbReference type="NCBI Taxonomy" id="3043873"/>
    <lineage>
        <taxon>Bacteria</taxon>
        <taxon>Pseudomonadati</taxon>
        <taxon>Pseudomonadota</taxon>
        <taxon>Alphaproteobacteria</taxon>
        <taxon>Acetobacterales</taxon>
        <taxon>Acetobacteraceae</taxon>
    </lineage>
</organism>
<dbReference type="GO" id="GO:0005524">
    <property type="term" value="F:ATP binding"/>
    <property type="evidence" value="ECO:0007669"/>
    <property type="project" value="UniProtKB-KW"/>
</dbReference>
<dbReference type="Gene3D" id="3.40.50.300">
    <property type="entry name" value="P-loop containing nucleotide triphosphate hydrolases"/>
    <property type="match status" value="1"/>
</dbReference>
<dbReference type="PROSITE" id="PS00675">
    <property type="entry name" value="SIGMA54_INTERACT_1"/>
    <property type="match status" value="1"/>
</dbReference>
<dbReference type="InterPro" id="IPR025662">
    <property type="entry name" value="Sigma_54_int_dom_ATP-bd_1"/>
</dbReference>
<keyword evidence="2 4" id="KW-0067">ATP-binding</keyword>
<evidence type="ECO:0000256" key="2">
    <source>
        <dbReference type="ARBA" id="ARBA00022840"/>
    </source>
</evidence>
<dbReference type="RefSeq" id="WP_281446981.1">
    <property type="nucleotide sequence ID" value="NZ_JASBAO010000001.1"/>
</dbReference>
<evidence type="ECO:0000259" key="3">
    <source>
        <dbReference type="PROSITE" id="PS50893"/>
    </source>
</evidence>
<evidence type="ECO:0000313" key="4">
    <source>
        <dbReference type="EMBL" id="MDI2089806.1"/>
    </source>
</evidence>
<feature type="domain" description="ABC transporter" evidence="3">
    <location>
        <begin position="4"/>
        <end position="206"/>
    </location>
</feature>
<accession>A0ABT6PY75</accession>
<dbReference type="Proteomes" id="UP001431634">
    <property type="component" value="Unassembled WGS sequence"/>
</dbReference>
<dbReference type="InterPro" id="IPR003439">
    <property type="entry name" value="ABC_transporter-like_ATP-bd"/>
</dbReference>
<keyword evidence="5" id="KW-1185">Reference proteome</keyword>
<dbReference type="SUPFAM" id="SSF52540">
    <property type="entry name" value="P-loop containing nucleoside triphosphate hydrolases"/>
    <property type="match status" value="1"/>
</dbReference>
<comment type="caution">
    <text evidence="4">The sequence shown here is derived from an EMBL/GenBank/DDBJ whole genome shotgun (WGS) entry which is preliminary data.</text>
</comment>
<dbReference type="SMART" id="SM00382">
    <property type="entry name" value="AAA"/>
    <property type="match status" value="1"/>
</dbReference>
<dbReference type="InterPro" id="IPR003593">
    <property type="entry name" value="AAA+_ATPase"/>
</dbReference>
<evidence type="ECO:0000313" key="5">
    <source>
        <dbReference type="Proteomes" id="UP001431634"/>
    </source>
</evidence>
<proteinExistence type="predicted"/>
<dbReference type="PROSITE" id="PS50893">
    <property type="entry name" value="ABC_TRANSPORTER_2"/>
    <property type="match status" value="1"/>
</dbReference>
<dbReference type="Pfam" id="PF00005">
    <property type="entry name" value="ABC_tran"/>
    <property type="match status" value="1"/>
</dbReference>
<dbReference type="InterPro" id="IPR027417">
    <property type="entry name" value="P-loop_NTPase"/>
</dbReference>
<sequence length="206" mass="23195">MGNIEGKSSTLSIQGLCNFQQGPYFFEVRKGDCVVITGESGVGKSILLRMIADLIPNNGEVYLNTIARSSISPTMWRKKVTYIASESGWWAKHVKDHVRDLTLVQSLLNKLNLKDTLLDAEIQHLSTGERQRMALLRALSSEVEFLLLDEVTSALDPDSVLLVEQLIQELQKQGKGILLVSHNMEQVRRLATRHYHLTKETLKIVL</sequence>
<reference evidence="4" key="1">
    <citation type="submission" date="2023-05" db="EMBL/GenBank/DDBJ databases">
        <title>Whole genome sequence of Commensalibacter sp.</title>
        <authorList>
            <person name="Charoenyingcharoen P."/>
            <person name="Yukphan P."/>
        </authorList>
    </citation>
    <scope>NUCLEOTIDE SEQUENCE</scope>
    <source>
        <strain evidence="4">TBRC 16381</strain>
    </source>
</reference>